<protein>
    <recommendedName>
        <fullName evidence="7">Sepiapterin reductase</fullName>
    </recommendedName>
</protein>
<comment type="subcellular location">
    <subcellularLocation>
        <location evidence="1">Cytoplasm</location>
    </subcellularLocation>
</comment>
<keyword evidence="3" id="KW-0521">NADP</keyword>
<keyword evidence="2" id="KW-0963">Cytoplasm</keyword>
<dbReference type="InterPro" id="IPR036291">
    <property type="entry name" value="NAD(P)-bd_dom_sf"/>
</dbReference>
<reference evidence="5 6" key="1">
    <citation type="submission" date="2023-09" db="EMBL/GenBank/DDBJ databases">
        <title>Pangenome analysis of Batrachochytrium dendrobatidis and related Chytrids.</title>
        <authorList>
            <person name="Yacoub M.N."/>
            <person name="Stajich J.E."/>
            <person name="James T.Y."/>
        </authorList>
    </citation>
    <scope>NUCLEOTIDE SEQUENCE [LARGE SCALE GENOMIC DNA]</scope>
    <source>
        <strain evidence="5 6">JEL0888</strain>
    </source>
</reference>
<gene>
    <name evidence="5" type="ORF">HK105_206746</name>
</gene>
<evidence type="ECO:0000256" key="3">
    <source>
        <dbReference type="ARBA" id="ARBA00022857"/>
    </source>
</evidence>
<dbReference type="PANTHER" id="PTHR44085">
    <property type="entry name" value="SEPIAPTERIN REDUCTASE"/>
    <property type="match status" value="1"/>
</dbReference>
<organism evidence="5 6">
    <name type="scientific">Polyrhizophydium stewartii</name>
    <dbReference type="NCBI Taxonomy" id="2732419"/>
    <lineage>
        <taxon>Eukaryota</taxon>
        <taxon>Fungi</taxon>
        <taxon>Fungi incertae sedis</taxon>
        <taxon>Chytridiomycota</taxon>
        <taxon>Chytridiomycota incertae sedis</taxon>
        <taxon>Chytridiomycetes</taxon>
        <taxon>Rhizophydiales</taxon>
        <taxon>Rhizophydiales incertae sedis</taxon>
        <taxon>Polyrhizophydium</taxon>
    </lineage>
</organism>
<dbReference type="CDD" id="cd05367">
    <property type="entry name" value="SPR-like_SDR_c"/>
    <property type="match status" value="1"/>
</dbReference>
<comment type="caution">
    <text evidence="5">The sequence shown here is derived from an EMBL/GenBank/DDBJ whole genome shotgun (WGS) entry which is preliminary data.</text>
</comment>
<evidence type="ECO:0000256" key="2">
    <source>
        <dbReference type="ARBA" id="ARBA00022490"/>
    </source>
</evidence>
<evidence type="ECO:0000313" key="6">
    <source>
        <dbReference type="Proteomes" id="UP001527925"/>
    </source>
</evidence>
<keyword evidence="4" id="KW-0560">Oxidoreductase</keyword>
<evidence type="ECO:0000256" key="4">
    <source>
        <dbReference type="ARBA" id="ARBA00023002"/>
    </source>
</evidence>
<dbReference type="EMBL" id="JADGIZ020000042">
    <property type="protein sequence ID" value="KAL2913730.1"/>
    <property type="molecule type" value="Genomic_DNA"/>
</dbReference>
<dbReference type="SUPFAM" id="SSF51735">
    <property type="entry name" value="NAD(P)-binding Rossmann-fold domains"/>
    <property type="match status" value="1"/>
</dbReference>
<dbReference type="PANTHER" id="PTHR44085:SF2">
    <property type="entry name" value="SEPIAPTERIN REDUCTASE"/>
    <property type="match status" value="1"/>
</dbReference>
<dbReference type="Gene3D" id="3.40.50.720">
    <property type="entry name" value="NAD(P)-binding Rossmann-like Domain"/>
    <property type="match status" value="1"/>
</dbReference>
<accession>A0ABR4N2K6</accession>
<keyword evidence="6" id="KW-1185">Reference proteome</keyword>
<evidence type="ECO:0000313" key="5">
    <source>
        <dbReference type="EMBL" id="KAL2913730.1"/>
    </source>
</evidence>
<name>A0ABR4N2K6_9FUNG</name>
<dbReference type="PRINTS" id="PR00081">
    <property type="entry name" value="GDHRDH"/>
</dbReference>
<sequence>MAARSLFIITGASRGFGRSIALALADSPLVTAQPTDIVLAARSVDGLHETQRAVERIFNEADVTTRHPLALHVCAVDFGSPTVDVACDLVVSRTVPHPPGAYHSVTLVNNAGSLGRLARIRDQTLEDVRRNLELNVTAPLVLTAAFLKRFASECARTVVVNVSSLAAVQPFDTWGVYSANKAARDMFHRVVALEEGIIEAEETLPGIVERAGNDETLGTAPARHGRVRVLNYAPGPLDTDMQARIRAEMPNVQLRQVYVKMHDEGRLVDPNDSAKVLVSMLESDDYDNGAHVDFYDVQQHHASKTTLVGK</sequence>
<proteinExistence type="predicted"/>
<dbReference type="Proteomes" id="UP001527925">
    <property type="component" value="Unassembled WGS sequence"/>
</dbReference>
<dbReference type="Pfam" id="PF00106">
    <property type="entry name" value="adh_short"/>
    <property type="match status" value="1"/>
</dbReference>
<dbReference type="InterPro" id="IPR002347">
    <property type="entry name" value="SDR_fam"/>
</dbReference>
<dbReference type="InterPro" id="IPR051721">
    <property type="entry name" value="Biopterin_syn/organic_redct"/>
</dbReference>
<evidence type="ECO:0000256" key="1">
    <source>
        <dbReference type="ARBA" id="ARBA00004496"/>
    </source>
</evidence>
<evidence type="ECO:0008006" key="7">
    <source>
        <dbReference type="Google" id="ProtNLM"/>
    </source>
</evidence>